<accession>A0A1B6KIU6</accession>
<evidence type="ECO:0000256" key="4">
    <source>
        <dbReference type="ARBA" id="ARBA00040357"/>
    </source>
</evidence>
<reference evidence="6" key="1">
    <citation type="submission" date="2015-11" db="EMBL/GenBank/DDBJ databases">
        <title>De novo transcriptome assembly of four potential Pierce s Disease insect vectors from Arizona vineyards.</title>
        <authorList>
            <person name="Tassone E.E."/>
        </authorList>
    </citation>
    <scope>NUCLEOTIDE SEQUENCE</scope>
</reference>
<evidence type="ECO:0000313" key="7">
    <source>
        <dbReference type="EMBL" id="JAT36452.1"/>
    </source>
</evidence>
<dbReference type="Pfam" id="PF00328">
    <property type="entry name" value="His_Phos_2"/>
    <property type="match status" value="1"/>
</dbReference>
<dbReference type="SUPFAM" id="SSF53254">
    <property type="entry name" value="Phosphoglycerate mutase-like"/>
    <property type="match status" value="1"/>
</dbReference>
<evidence type="ECO:0000256" key="5">
    <source>
        <dbReference type="ARBA" id="ARBA00041499"/>
    </source>
</evidence>
<evidence type="ECO:0000256" key="3">
    <source>
        <dbReference type="ARBA" id="ARBA00036311"/>
    </source>
</evidence>
<dbReference type="GO" id="GO:0016791">
    <property type="term" value="F:phosphatase activity"/>
    <property type="evidence" value="ECO:0007669"/>
    <property type="project" value="UniProtKB-ARBA"/>
</dbReference>
<keyword evidence="2" id="KW-0378">Hydrolase</keyword>
<organism evidence="6">
    <name type="scientific">Graphocephala atropunctata</name>
    <dbReference type="NCBI Taxonomy" id="36148"/>
    <lineage>
        <taxon>Eukaryota</taxon>
        <taxon>Metazoa</taxon>
        <taxon>Ecdysozoa</taxon>
        <taxon>Arthropoda</taxon>
        <taxon>Hexapoda</taxon>
        <taxon>Insecta</taxon>
        <taxon>Pterygota</taxon>
        <taxon>Neoptera</taxon>
        <taxon>Paraneoptera</taxon>
        <taxon>Hemiptera</taxon>
        <taxon>Auchenorrhyncha</taxon>
        <taxon>Membracoidea</taxon>
        <taxon>Cicadellidae</taxon>
        <taxon>Cicadellinae</taxon>
        <taxon>Cicadellini</taxon>
        <taxon>Graphocephala</taxon>
    </lineage>
</organism>
<proteinExistence type="inferred from homology"/>
<dbReference type="PANTHER" id="PTHR11567:SF110">
    <property type="entry name" value="2-PHOSPHOXYLOSE PHOSPHATASE 1"/>
    <property type="match status" value="1"/>
</dbReference>
<evidence type="ECO:0000313" key="6">
    <source>
        <dbReference type="EMBL" id="JAT11094.1"/>
    </source>
</evidence>
<evidence type="ECO:0000256" key="2">
    <source>
        <dbReference type="ARBA" id="ARBA00022801"/>
    </source>
</evidence>
<dbReference type="EMBL" id="GEBQ01003525">
    <property type="protein sequence ID" value="JAT36452.1"/>
    <property type="molecule type" value="Transcribed_RNA"/>
</dbReference>
<dbReference type="PANTHER" id="PTHR11567">
    <property type="entry name" value="ACID PHOSPHATASE-RELATED"/>
    <property type="match status" value="1"/>
</dbReference>
<gene>
    <name evidence="7" type="ORF">g.20516</name>
    <name evidence="6" type="ORF">g.20518</name>
</gene>
<protein>
    <recommendedName>
        <fullName evidence="4">2-phosphoxylose phosphatase 1</fullName>
    </recommendedName>
    <alternativeName>
        <fullName evidence="5">Acid phosphatase-like protein 2</fullName>
    </alternativeName>
</protein>
<dbReference type="InterPro" id="IPR029033">
    <property type="entry name" value="His_PPase_superfam"/>
</dbReference>
<comment type="similarity">
    <text evidence="1">Belongs to the histidine acid phosphatase family.</text>
</comment>
<name>A0A1B6KIU6_9HEMI</name>
<dbReference type="Gene3D" id="3.40.50.1240">
    <property type="entry name" value="Phosphoglycerate mutase-like"/>
    <property type="match status" value="1"/>
</dbReference>
<dbReference type="InterPro" id="IPR050645">
    <property type="entry name" value="Histidine_acid_phosphatase"/>
</dbReference>
<dbReference type="AlphaFoldDB" id="A0A1B6KIU6"/>
<dbReference type="CDD" id="cd07061">
    <property type="entry name" value="HP_HAP_like"/>
    <property type="match status" value="1"/>
</dbReference>
<dbReference type="EMBL" id="GEBQ01028883">
    <property type="protein sequence ID" value="JAT11094.1"/>
    <property type="molecule type" value="Transcribed_RNA"/>
</dbReference>
<evidence type="ECO:0000256" key="1">
    <source>
        <dbReference type="ARBA" id="ARBA00005375"/>
    </source>
</evidence>
<dbReference type="InterPro" id="IPR000560">
    <property type="entry name" value="His_Pase_clade-2"/>
</dbReference>
<comment type="catalytic activity">
    <reaction evidence="3">
        <text>3-O-[beta-D-GlcA-(1-&gt;3)-beta-D-Gal-(1-&gt;3)-beta-D-Gal-(1-&gt;4)-beta-D-2-O-P-Xyl]-L-seryl-[protein] + H2O = 3-O-(beta-D-GlcA-(1-&gt;3)-beta-D-Gal-(1-&gt;3)-beta-D-Gal-(1-&gt;4)-beta-D-Xyl)-L-seryl-[protein] + phosphate</text>
        <dbReference type="Rhea" id="RHEA:56512"/>
        <dbReference type="Rhea" id="RHEA-COMP:12573"/>
        <dbReference type="Rhea" id="RHEA-COMP:14559"/>
        <dbReference type="ChEBI" id="CHEBI:15377"/>
        <dbReference type="ChEBI" id="CHEBI:43474"/>
        <dbReference type="ChEBI" id="CHEBI:132093"/>
        <dbReference type="ChEBI" id="CHEBI:140495"/>
    </reaction>
</comment>
<sequence length="268" mass="30163">MDRVLMSGEAFLAGLYPPSGFQLWNKKILWQPIPIYSNSLDKTIVLGACPRFLEERSNYTQIFVREYSANLSSIVGYISNQTGVNITGSYGFSMAWDMFACEDYEGYTLPDWTKLIYPEPMNKLAGNNYIAYFAASDIMIRLLIGPFFGEMLGILENKVNGTLTPDRKMYFYSGHDTSLITLQLVLGIPQADITSVVKPGSAMIFELHQDLKTNEYSIQVLYIDSSSSDLNPVLLNIPDCGNACNFGQFINITRKFANVTNYEQECQT</sequence>